<dbReference type="Proteomes" id="UP000054248">
    <property type="component" value="Unassembled WGS sequence"/>
</dbReference>
<dbReference type="HOGENOM" id="CLU_1403376_0_0_1"/>
<dbReference type="AlphaFoldDB" id="A0A0C3QA72"/>
<gene>
    <name evidence="1" type="ORF">M407DRAFT_7453</name>
</gene>
<proteinExistence type="predicted"/>
<dbReference type="EMBL" id="KN823014">
    <property type="protein sequence ID" value="KIO27095.1"/>
    <property type="molecule type" value="Genomic_DNA"/>
</dbReference>
<keyword evidence="2" id="KW-1185">Reference proteome</keyword>
<protein>
    <submittedName>
        <fullName evidence="1">Uncharacterized protein</fullName>
    </submittedName>
</protein>
<evidence type="ECO:0000313" key="1">
    <source>
        <dbReference type="EMBL" id="KIO27095.1"/>
    </source>
</evidence>
<sequence length="194" mass="21483">MPPAYVWRGAAPEYSFTKQIDRITPYNGGSVKCVTLDRQDALLFCFRPDAEAYPIACLSPVPARHHRFHPLVATAGVRTASQVSLGSGLWRPPYQMVSKIWNVLEDGTLQATLSDFPEPTQIDRYNELLHGKVEPSNWTTTTVYVDTAGVPISFAKDAVTTSSTHPNTNRPLLKARIVFEPFWSPAADSKTPPV</sequence>
<reference evidence="1 2" key="1">
    <citation type="submission" date="2014-04" db="EMBL/GenBank/DDBJ databases">
        <authorList>
            <consortium name="DOE Joint Genome Institute"/>
            <person name="Kuo A."/>
            <person name="Girlanda M."/>
            <person name="Perotto S."/>
            <person name="Kohler A."/>
            <person name="Nagy L.G."/>
            <person name="Floudas D."/>
            <person name="Copeland A."/>
            <person name="Barry K.W."/>
            <person name="Cichocki N."/>
            <person name="Veneault-Fourrey C."/>
            <person name="LaButti K."/>
            <person name="Lindquist E.A."/>
            <person name="Lipzen A."/>
            <person name="Lundell T."/>
            <person name="Morin E."/>
            <person name="Murat C."/>
            <person name="Sun H."/>
            <person name="Tunlid A."/>
            <person name="Henrissat B."/>
            <person name="Grigoriev I.V."/>
            <person name="Hibbett D.S."/>
            <person name="Martin F."/>
            <person name="Nordberg H.P."/>
            <person name="Cantor M.N."/>
            <person name="Hua S.X."/>
        </authorList>
    </citation>
    <scope>NUCLEOTIDE SEQUENCE [LARGE SCALE GENOMIC DNA]</scope>
    <source>
        <strain evidence="1 2">MUT 4182</strain>
    </source>
</reference>
<organism evidence="1 2">
    <name type="scientific">Tulasnella calospora MUT 4182</name>
    <dbReference type="NCBI Taxonomy" id="1051891"/>
    <lineage>
        <taxon>Eukaryota</taxon>
        <taxon>Fungi</taxon>
        <taxon>Dikarya</taxon>
        <taxon>Basidiomycota</taxon>
        <taxon>Agaricomycotina</taxon>
        <taxon>Agaricomycetes</taxon>
        <taxon>Cantharellales</taxon>
        <taxon>Tulasnellaceae</taxon>
        <taxon>Tulasnella</taxon>
    </lineage>
</organism>
<reference evidence="2" key="2">
    <citation type="submission" date="2015-01" db="EMBL/GenBank/DDBJ databases">
        <title>Evolutionary Origins and Diversification of the Mycorrhizal Mutualists.</title>
        <authorList>
            <consortium name="DOE Joint Genome Institute"/>
            <consortium name="Mycorrhizal Genomics Consortium"/>
            <person name="Kohler A."/>
            <person name="Kuo A."/>
            <person name="Nagy L.G."/>
            <person name="Floudas D."/>
            <person name="Copeland A."/>
            <person name="Barry K.W."/>
            <person name="Cichocki N."/>
            <person name="Veneault-Fourrey C."/>
            <person name="LaButti K."/>
            <person name="Lindquist E.A."/>
            <person name="Lipzen A."/>
            <person name="Lundell T."/>
            <person name="Morin E."/>
            <person name="Murat C."/>
            <person name="Riley R."/>
            <person name="Ohm R."/>
            <person name="Sun H."/>
            <person name="Tunlid A."/>
            <person name="Henrissat B."/>
            <person name="Grigoriev I.V."/>
            <person name="Hibbett D.S."/>
            <person name="Martin F."/>
        </authorList>
    </citation>
    <scope>NUCLEOTIDE SEQUENCE [LARGE SCALE GENOMIC DNA]</scope>
    <source>
        <strain evidence="2">MUT 4182</strain>
    </source>
</reference>
<name>A0A0C3QA72_9AGAM</name>
<accession>A0A0C3QA72</accession>
<evidence type="ECO:0000313" key="2">
    <source>
        <dbReference type="Proteomes" id="UP000054248"/>
    </source>
</evidence>